<dbReference type="KEGG" id="sgi:SGRAN_1767"/>
<protein>
    <submittedName>
        <fullName evidence="2">Uncharacterized protein</fullName>
    </submittedName>
</protein>
<dbReference type="Proteomes" id="UP000058599">
    <property type="component" value="Chromosome"/>
</dbReference>
<dbReference type="AlphaFoldDB" id="A0AA86GJN8"/>
<evidence type="ECO:0000256" key="1">
    <source>
        <dbReference type="SAM" id="MobiDB-lite"/>
    </source>
</evidence>
<proteinExistence type="predicted"/>
<feature type="region of interest" description="Disordered" evidence="1">
    <location>
        <begin position="30"/>
        <end position="92"/>
    </location>
</feature>
<gene>
    <name evidence="2" type="ORF">SGRAN_1767</name>
</gene>
<evidence type="ECO:0000313" key="2">
    <source>
        <dbReference type="EMBL" id="AMG74145.1"/>
    </source>
</evidence>
<keyword evidence="3" id="KW-1185">Reference proteome</keyword>
<accession>A0AA86GJN8</accession>
<organism evidence="2 3">
    <name type="scientific">Sphingopyxis granuli</name>
    <dbReference type="NCBI Taxonomy" id="267128"/>
    <lineage>
        <taxon>Bacteria</taxon>
        <taxon>Pseudomonadati</taxon>
        <taxon>Pseudomonadota</taxon>
        <taxon>Alphaproteobacteria</taxon>
        <taxon>Sphingomonadales</taxon>
        <taxon>Sphingomonadaceae</taxon>
        <taxon>Sphingopyxis</taxon>
    </lineage>
</organism>
<dbReference type="RefSeq" id="WP_067182731.1">
    <property type="nucleotide sequence ID" value="NZ_CP012199.1"/>
</dbReference>
<reference evidence="2 3" key="1">
    <citation type="journal article" date="2016" name="BMC Genomics">
        <title>Genomic analysis of the nitrate-respiring Sphingopyxis granuli (formerly Sphingomonas macrogoltabida) strain TFA.</title>
        <authorList>
            <person name="Garcia-Romero I."/>
            <person name="Perez-Pulido A.J."/>
            <person name="Gonzalez-Flores Y.E."/>
            <person name="Reyes-Ramirez F."/>
            <person name="Santero E."/>
            <person name="Floriano B."/>
        </authorList>
    </citation>
    <scope>NUCLEOTIDE SEQUENCE [LARGE SCALE GENOMIC DNA]</scope>
    <source>
        <strain evidence="2 3">TFA</strain>
    </source>
</reference>
<dbReference type="EMBL" id="CP012199">
    <property type="protein sequence ID" value="AMG74145.1"/>
    <property type="molecule type" value="Genomic_DNA"/>
</dbReference>
<sequence>MISQARTSGFGKLLGVGVLGALVWFTHRGQKRTAKDDGHSAAFSDGETHPENFDQTRSAGPGGMRDTPRRSWNRVDQAADESFPASDPPATY</sequence>
<evidence type="ECO:0000313" key="3">
    <source>
        <dbReference type="Proteomes" id="UP000058599"/>
    </source>
</evidence>
<name>A0AA86GJN8_9SPHN</name>